<dbReference type="InterPro" id="IPR017907">
    <property type="entry name" value="Znf_RING_CS"/>
</dbReference>
<evidence type="ECO:0000256" key="8">
    <source>
        <dbReference type="ARBA" id="ARBA00022737"/>
    </source>
</evidence>
<dbReference type="SUPFAM" id="SSF57850">
    <property type="entry name" value="RING/U-box"/>
    <property type="match status" value="3"/>
</dbReference>
<reference evidence="15 16" key="1">
    <citation type="submission" date="2020-08" db="EMBL/GenBank/DDBJ databases">
        <title>Plant Genome Project.</title>
        <authorList>
            <person name="Zhang R.-G."/>
        </authorList>
    </citation>
    <scope>NUCLEOTIDE SEQUENCE [LARGE SCALE GENOMIC DNA]</scope>
    <source>
        <tissue evidence="15">Rhizome</tissue>
    </source>
</reference>
<evidence type="ECO:0000259" key="14">
    <source>
        <dbReference type="PROSITE" id="PS51873"/>
    </source>
</evidence>
<name>A0A8J5HCZ1_ZINOF</name>
<keyword evidence="9 12" id="KW-0863">Zinc-finger</keyword>
<evidence type="ECO:0000313" key="15">
    <source>
        <dbReference type="EMBL" id="KAG6524498.1"/>
    </source>
</evidence>
<evidence type="ECO:0000256" key="4">
    <source>
        <dbReference type="ARBA" id="ARBA00005884"/>
    </source>
</evidence>
<keyword evidence="8" id="KW-0677">Repeat</keyword>
<dbReference type="GO" id="GO:0008270">
    <property type="term" value="F:zinc ion binding"/>
    <property type="evidence" value="ECO:0007669"/>
    <property type="project" value="UniProtKB-KW"/>
</dbReference>
<dbReference type="SMART" id="SM00184">
    <property type="entry name" value="RING"/>
    <property type="match status" value="2"/>
</dbReference>
<evidence type="ECO:0000256" key="11">
    <source>
        <dbReference type="ARBA" id="ARBA00022833"/>
    </source>
</evidence>
<comment type="catalytic activity">
    <reaction evidence="1">
        <text>[E2 ubiquitin-conjugating enzyme]-S-ubiquitinyl-L-cysteine + [acceptor protein]-L-lysine = [E2 ubiquitin-conjugating enzyme]-L-cysteine + [acceptor protein]-N(6)-ubiquitinyl-L-lysine.</text>
        <dbReference type="EC" id="2.3.2.31"/>
    </reaction>
</comment>
<dbReference type="Proteomes" id="UP000734854">
    <property type="component" value="Unassembled WGS sequence"/>
</dbReference>
<dbReference type="InterPro" id="IPR002867">
    <property type="entry name" value="IBR_dom"/>
</dbReference>
<feature type="domain" description="RING-type" evidence="14">
    <location>
        <begin position="16"/>
        <end position="199"/>
    </location>
</feature>
<evidence type="ECO:0000256" key="1">
    <source>
        <dbReference type="ARBA" id="ARBA00001798"/>
    </source>
</evidence>
<keyword evidence="11" id="KW-0862">Zinc</keyword>
<evidence type="ECO:0000256" key="9">
    <source>
        <dbReference type="ARBA" id="ARBA00022771"/>
    </source>
</evidence>
<keyword evidence="16" id="KW-1185">Reference proteome</keyword>
<evidence type="ECO:0000256" key="5">
    <source>
        <dbReference type="ARBA" id="ARBA00012251"/>
    </source>
</evidence>
<dbReference type="InterPro" id="IPR018957">
    <property type="entry name" value="Znf_C3HC4_RING-type"/>
</dbReference>
<dbReference type="FunFam" id="3.30.40.10:FF:000230">
    <property type="entry name" value="RBR-type E3 ubiquitin transferase"/>
    <property type="match status" value="1"/>
</dbReference>
<evidence type="ECO:0000256" key="2">
    <source>
        <dbReference type="ARBA" id="ARBA00001947"/>
    </source>
</evidence>
<dbReference type="Gene3D" id="1.20.120.1750">
    <property type="match status" value="1"/>
</dbReference>
<feature type="domain" description="RING-type" evidence="13">
    <location>
        <begin position="20"/>
        <end position="65"/>
    </location>
</feature>
<dbReference type="InterPro" id="IPR001841">
    <property type="entry name" value="Znf_RING"/>
</dbReference>
<evidence type="ECO:0000256" key="6">
    <source>
        <dbReference type="ARBA" id="ARBA00022679"/>
    </source>
</evidence>
<dbReference type="Pfam" id="PF01485">
    <property type="entry name" value="IBR"/>
    <property type="match status" value="1"/>
</dbReference>
<dbReference type="Gene3D" id="3.30.40.10">
    <property type="entry name" value="Zinc/RING finger domain, C3HC4 (zinc finger)"/>
    <property type="match status" value="1"/>
</dbReference>
<dbReference type="PANTHER" id="PTHR11685">
    <property type="entry name" value="RBR FAMILY RING FINGER AND IBR DOMAIN-CONTAINING"/>
    <property type="match status" value="1"/>
</dbReference>
<comment type="caution">
    <text evidence="15">The sequence shown here is derived from an EMBL/GenBank/DDBJ whole genome shotgun (WGS) entry which is preliminary data.</text>
</comment>
<proteinExistence type="inferred from homology"/>
<dbReference type="EC" id="2.3.2.31" evidence="5"/>
<keyword evidence="6" id="KW-0808">Transferase</keyword>
<gene>
    <name evidence="15" type="ORF">ZIOFF_014410</name>
</gene>
<dbReference type="EMBL" id="JACMSC010000004">
    <property type="protein sequence ID" value="KAG6524498.1"/>
    <property type="molecule type" value="Genomic_DNA"/>
</dbReference>
<dbReference type="GO" id="GO:0016567">
    <property type="term" value="P:protein ubiquitination"/>
    <property type="evidence" value="ECO:0007669"/>
    <property type="project" value="InterPro"/>
</dbReference>
<dbReference type="SMART" id="SM00647">
    <property type="entry name" value="IBR"/>
    <property type="match status" value="1"/>
</dbReference>
<dbReference type="PROSITE" id="PS51873">
    <property type="entry name" value="TRIAD"/>
    <property type="match status" value="1"/>
</dbReference>
<organism evidence="15 16">
    <name type="scientific">Zingiber officinale</name>
    <name type="common">Ginger</name>
    <name type="synonym">Amomum zingiber</name>
    <dbReference type="NCBI Taxonomy" id="94328"/>
    <lineage>
        <taxon>Eukaryota</taxon>
        <taxon>Viridiplantae</taxon>
        <taxon>Streptophyta</taxon>
        <taxon>Embryophyta</taxon>
        <taxon>Tracheophyta</taxon>
        <taxon>Spermatophyta</taxon>
        <taxon>Magnoliopsida</taxon>
        <taxon>Liliopsida</taxon>
        <taxon>Zingiberales</taxon>
        <taxon>Zingiberaceae</taxon>
        <taxon>Zingiber</taxon>
    </lineage>
</organism>
<sequence length="199" mass="23474">MQLQEILFQENYHPQYLFSCSICMDSKPLHQFMEISSCHHSFCLSCINRYVESKLDDNTAMIRCPEPGCREGALEPLSCQWWLHCSTFERWCSILCLSMVKAKVYCPYTDCSGMMEADDHEALREAECGHCRRMFCTRCRVPWHQGRVCGDSQEAIEEEEEEEKDVLLRELAAKLKWQRCPQCRIMVERIEGCRFMKCR</sequence>
<dbReference type="InterPro" id="IPR031127">
    <property type="entry name" value="E3_UB_ligase_RBR"/>
</dbReference>
<protein>
    <recommendedName>
        <fullName evidence="5">RBR-type E3 ubiquitin transferase</fullName>
        <ecNumber evidence="5">2.3.2.31</ecNumber>
    </recommendedName>
</protein>
<keyword evidence="7" id="KW-0479">Metal-binding</keyword>
<evidence type="ECO:0000256" key="7">
    <source>
        <dbReference type="ARBA" id="ARBA00022723"/>
    </source>
</evidence>
<dbReference type="InterPro" id="IPR013083">
    <property type="entry name" value="Znf_RING/FYVE/PHD"/>
</dbReference>
<comment type="similarity">
    <text evidence="4">Belongs to the RBR family. Ariadne subfamily.</text>
</comment>
<accession>A0A8J5HCZ1</accession>
<evidence type="ECO:0000256" key="3">
    <source>
        <dbReference type="ARBA" id="ARBA00003976"/>
    </source>
</evidence>
<dbReference type="AlphaFoldDB" id="A0A8J5HCZ1"/>
<dbReference type="PROSITE" id="PS00518">
    <property type="entry name" value="ZF_RING_1"/>
    <property type="match status" value="1"/>
</dbReference>
<dbReference type="Pfam" id="PF00097">
    <property type="entry name" value="zf-C3HC4"/>
    <property type="match status" value="1"/>
</dbReference>
<comment type="cofactor">
    <cofactor evidence="2">
        <name>Zn(2+)</name>
        <dbReference type="ChEBI" id="CHEBI:29105"/>
    </cofactor>
</comment>
<keyword evidence="10" id="KW-0833">Ubl conjugation pathway</keyword>
<evidence type="ECO:0000256" key="10">
    <source>
        <dbReference type="ARBA" id="ARBA00022786"/>
    </source>
</evidence>
<evidence type="ECO:0000256" key="12">
    <source>
        <dbReference type="PROSITE-ProRule" id="PRU00175"/>
    </source>
</evidence>
<comment type="function">
    <text evidence="3">Might act as an E3 ubiquitin-protein ligase, or as part of E3 complex, which accepts ubiquitin from specific E2 ubiquitin-conjugating enzymes and then transfers it to substrates.</text>
</comment>
<evidence type="ECO:0000259" key="13">
    <source>
        <dbReference type="PROSITE" id="PS50089"/>
    </source>
</evidence>
<evidence type="ECO:0000313" key="16">
    <source>
        <dbReference type="Proteomes" id="UP000734854"/>
    </source>
</evidence>
<dbReference type="GO" id="GO:0061630">
    <property type="term" value="F:ubiquitin protein ligase activity"/>
    <property type="evidence" value="ECO:0007669"/>
    <property type="project" value="UniProtKB-EC"/>
</dbReference>
<dbReference type="InterPro" id="IPR044066">
    <property type="entry name" value="TRIAD_supradom"/>
</dbReference>
<dbReference type="PROSITE" id="PS50089">
    <property type="entry name" value="ZF_RING_2"/>
    <property type="match status" value="1"/>
</dbReference>